<reference evidence="1" key="1">
    <citation type="submission" date="2023-10" db="EMBL/GenBank/DDBJ databases">
        <authorList>
            <person name="Chen Y."/>
            <person name="Shah S."/>
            <person name="Dougan E. K."/>
            <person name="Thang M."/>
            <person name="Chan C."/>
        </authorList>
    </citation>
    <scope>NUCLEOTIDE SEQUENCE [LARGE SCALE GENOMIC DNA]</scope>
</reference>
<comment type="caution">
    <text evidence="1">The sequence shown here is derived from an EMBL/GenBank/DDBJ whole genome shotgun (WGS) entry which is preliminary data.</text>
</comment>
<organism evidence="1 2">
    <name type="scientific">Prorocentrum cordatum</name>
    <dbReference type="NCBI Taxonomy" id="2364126"/>
    <lineage>
        <taxon>Eukaryota</taxon>
        <taxon>Sar</taxon>
        <taxon>Alveolata</taxon>
        <taxon>Dinophyceae</taxon>
        <taxon>Prorocentrales</taxon>
        <taxon>Prorocentraceae</taxon>
        <taxon>Prorocentrum</taxon>
    </lineage>
</organism>
<evidence type="ECO:0000313" key="1">
    <source>
        <dbReference type="EMBL" id="CAK0824573.1"/>
    </source>
</evidence>
<dbReference type="EMBL" id="CAUYUJ010008668">
    <property type="protein sequence ID" value="CAK0824573.1"/>
    <property type="molecule type" value="Genomic_DNA"/>
</dbReference>
<dbReference type="SUPFAM" id="SSF141072">
    <property type="entry name" value="CalX-like"/>
    <property type="match status" value="1"/>
</dbReference>
<dbReference type="InterPro" id="IPR038081">
    <property type="entry name" value="CalX-like_sf"/>
</dbReference>
<sequence>MHAESSCGSAEEVQTESIGIVQFDNAVIYAEEGQSLMVHIMRLGERHSVCSGDYYETGDSEMWGDICEALKGTAHFKPGERNTTSSLQFFEDSGYPGSTVEASIQVSSPHGCVLGAVNVKQVRVELLDNHTSPRRLQYRVREKEPRF</sequence>
<keyword evidence="2" id="KW-1185">Reference proteome</keyword>
<proteinExistence type="predicted"/>
<gene>
    <name evidence="1" type="ORF">PCOR1329_LOCUS24949</name>
</gene>
<evidence type="ECO:0000313" key="2">
    <source>
        <dbReference type="Proteomes" id="UP001189429"/>
    </source>
</evidence>
<accession>A0ABN9RYS6</accession>
<dbReference type="Proteomes" id="UP001189429">
    <property type="component" value="Unassembled WGS sequence"/>
</dbReference>
<name>A0ABN9RYS6_9DINO</name>
<protein>
    <submittedName>
        <fullName evidence="1">Uncharacterized protein</fullName>
    </submittedName>
</protein>